<dbReference type="Pfam" id="PF00583">
    <property type="entry name" value="Acetyltransf_1"/>
    <property type="match status" value="1"/>
</dbReference>
<reference evidence="2 3" key="1">
    <citation type="submission" date="2017-08" db="EMBL/GenBank/DDBJ databases">
        <title>Infants hospitalized years apart are colonized by the same room-sourced microbial strains.</title>
        <authorList>
            <person name="Brooks B."/>
            <person name="Olm M.R."/>
            <person name="Firek B.A."/>
            <person name="Baker R."/>
            <person name="Thomas B.C."/>
            <person name="Morowitz M.J."/>
            <person name="Banfield J.F."/>
        </authorList>
    </citation>
    <scope>NUCLEOTIDE SEQUENCE [LARGE SCALE GENOMIC DNA]</scope>
    <source>
        <strain evidence="2">S2_006_000_R2_64</strain>
    </source>
</reference>
<sequence length="164" mass="18567">MGKSISFIMGTRSEKMVSGRRCWRMMTDLTYRINSASKEDIGAHFKSCDSDFIDDLSAKVDLEEYADKILSNARIYEAWLGDNLVGILAVYSNSEFDFITNVSVSAHHAGKGSASCLLKNYLSGRRQEVRLEVAKNNLAAHQLYQKFGFELYGEKDKSDFLRLK</sequence>
<evidence type="ECO:0000313" key="3">
    <source>
        <dbReference type="Proteomes" id="UP000249739"/>
    </source>
</evidence>
<organism evidence="2 3">
    <name type="scientific">Micavibrio aeruginosavorus</name>
    <dbReference type="NCBI Taxonomy" id="349221"/>
    <lineage>
        <taxon>Bacteria</taxon>
        <taxon>Pseudomonadati</taxon>
        <taxon>Bdellovibrionota</taxon>
        <taxon>Bdellovibrionia</taxon>
        <taxon>Bdellovibrionales</taxon>
        <taxon>Pseudobdellovibrionaceae</taxon>
        <taxon>Micavibrio</taxon>
    </lineage>
</organism>
<evidence type="ECO:0000259" key="1">
    <source>
        <dbReference type="PROSITE" id="PS51186"/>
    </source>
</evidence>
<dbReference type="Gene3D" id="3.40.630.30">
    <property type="match status" value="1"/>
</dbReference>
<dbReference type="Proteomes" id="UP000249739">
    <property type="component" value="Unassembled WGS sequence"/>
</dbReference>
<accession>A0A2W5HIA8</accession>
<keyword evidence="2" id="KW-0808">Transferase</keyword>
<dbReference type="PROSITE" id="PS51186">
    <property type="entry name" value="GNAT"/>
    <property type="match status" value="1"/>
</dbReference>
<dbReference type="EMBL" id="QFOT01000071">
    <property type="protein sequence ID" value="PZP55402.1"/>
    <property type="molecule type" value="Genomic_DNA"/>
</dbReference>
<dbReference type="InterPro" id="IPR016181">
    <property type="entry name" value="Acyl_CoA_acyltransferase"/>
</dbReference>
<gene>
    <name evidence="2" type="ORF">DI586_06965</name>
</gene>
<dbReference type="SUPFAM" id="SSF55729">
    <property type="entry name" value="Acyl-CoA N-acyltransferases (Nat)"/>
    <property type="match status" value="1"/>
</dbReference>
<evidence type="ECO:0000313" key="2">
    <source>
        <dbReference type="EMBL" id="PZP55402.1"/>
    </source>
</evidence>
<dbReference type="AlphaFoldDB" id="A0A2W5HIA8"/>
<feature type="domain" description="N-acetyltransferase" evidence="1">
    <location>
        <begin position="31"/>
        <end position="164"/>
    </location>
</feature>
<comment type="caution">
    <text evidence="2">The sequence shown here is derived from an EMBL/GenBank/DDBJ whole genome shotgun (WGS) entry which is preliminary data.</text>
</comment>
<dbReference type="GO" id="GO:0016747">
    <property type="term" value="F:acyltransferase activity, transferring groups other than amino-acyl groups"/>
    <property type="evidence" value="ECO:0007669"/>
    <property type="project" value="InterPro"/>
</dbReference>
<protein>
    <submittedName>
        <fullName evidence="2">GNAT family N-acetyltransferase</fullName>
    </submittedName>
</protein>
<proteinExistence type="predicted"/>
<dbReference type="InterPro" id="IPR000182">
    <property type="entry name" value="GNAT_dom"/>
</dbReference>
<name>A0A2W5HIA8_9BACT</name>